<dbReference type="InterPro" id="IPR052906">
    <property type="entry name" value="Type_IV_Methyl-Rstrct_Enzyme"/>
</dbReference>
<gene>
    <name evidence="3" type="ORF">EDD60_102130</name>
</gene>
<dbReference type="AlphaFoldDB" id="A0A4R3ZAX0"/>
<feature type="domain" description="Restriction endonuclease type IV Mrr" evidence="2">
    <location>
        <begin position="43"/>
        <end position="150"/>
    </location>
</feature>
<dbReference type="GeneID" id="98914372"/>
<keyword evidence="1" id="KW-1133">Transmembrane helix</keyword>
<dbReference type="PANTHER" id="PTHR30015:SF6">
    <property type="entry name" value="SLL1429 PROTEIN"/>
    <property type="match status" value="1"/>
</dbReference>
<dbReference type="GO" id="GO:0003677">
    <property type="term" value="F:DNA binding"/>
    <property type="evidence" value="ECO:0007669"/>
    <property type="project" value="InterPro"/>
</dbReference>
<comment type="caution">
    <text evidence="3">The sequence shown here is derived from an EMBL/GenBank/DDBJ whole genome shotgun (WGS) entry which is preliminary data.</text>
</comment>
<dbReference type="InterPro" id="IPR011335">
    <property type="entry name" value="Restrct_endonuc-II-like"/>
</dbReference>
<dbReference type="Gene3D" id="3.40.1350.10">
    <property type="match status" value="1"/>
</dbReference>
<dbReference type="GO" id="GO:0009307">
    <property type="term" value="P:DNA restriction-modification system"/>
    <property type="evidence" value="ECO:0007669"/>
    <property type="project" value="InterPro"/>
</dbReference>
<sequence length="239" mass="27806">MKIIVFILKIPFYFMKGIVKIIGFVLKHVFGFLFGWIPDFDERMSGEEFEEYVQAILQRNGYKHVTLTKKSGDYGVDIIAEYKGESYAIQCKKYAKPVGVSAVQQAYSGCQYYECDHAVVVTNHRFTHQAVTLASNNEVELWDGDDLKKLKKKANRHSLFHRHTIDEQEEHLYQNVLEVLLDASYASIPLLVEKLHYSEEKAKYILEDLEYYDLISQADDFGVRDLYFLTLEEAYGQLE</sequence>
<dbReference type="SUPFAM" id="SSF52980">
    <property type="entry name" value="Restriction endonuclease-like"/>
    <property type="match status" value="1"/>
</dbReference>
<organism evidence="3 4">
    <name type="scientific">Longibaculum muris</name>
    <dbReference type="NCBI Taxonomy" id="1796628"/>
    <lineage>
        <taxon>Bacteria</taxon>
        <taxon>Bacillati</taxon>
        <taxon>Bacillota</taxon>
        <taxon>Erysipelotrichia</taxon>
        <taxon>Erysipelotrichales</taxon>
        <taxon>Coprobacillaceae</taxon>
        <taxon>Longibaculum</taxon>
    </lineage>
</organism>
<keyword evidence="3" id="KW-0540">Nuclease</keyword>
<accession>A0A4R3ZAX0</accession>
<feature type="transmembrane region" description="Helical" evidence="1">
    <location>
        <begin position="12"/>
        <end position="37"/>
    </location>
</feature>
<protein>
    <submittedName>
        <fullName evidence="3">Restriction endonuclease</fullName>
    </submittedName>
</protein>
<dbReference type="GO" id="GO:0015666">
    <property type="term" value="F:restriction endodeoxyribonuclease activity"/>
    <property type="evidence" value="ECO:0007669"/>
    <property type="project" value="TreeGrafter"/>
</dbReference>
<keyword evidence="3" id="KW-0378">Hydrolase</keyword>
<keyword evidence="1" id="KW-0812">Transmembrane</keyword>
<dbReference type="EMBL" id="SMCQ01000002">
    <property type="protein sequence ID" value="TCW02165.1"/>
    <property type="molecule type" value="Genomic_DNA"/>
</dbReference>
<evidence type="ECO:0000256" key="1">
    <source>
        <dbReference type="SAM" id="Phobius"/>
    </source>
</evidence>
<evidence type="ECO:0000313" key="4">
    <source>
        <dbReference type="Proteomes" id="UP000295515"/>
    </source>
</evidence>
<dbReference type="PANTHER" id="PTHR30015">
    <property type="entry name" value="MRR RESTRICTION SYSTEM PROTEIN"/>
    <property type="match status" value="1"/>
</dbReference>
<evidence type="ECO:0000313" key="3">
    <source>
        <dbReference type="EMBL" id="TCW02165.1"/>
    </source>
</evidence>
<name>A0A4R3ZAX0_9FIRM</name>
<keyword evidence="3" id="KW-0255">Endonuclease</keyword>
<reference evidence="3 4" key="1">
    <citation type="submission" date="2019-03" db="EMBL/GenBank/DDBJ databases">
        <title>Genomic Encyclopedia of Type Strains, Phase IV (KMG-IV): sequencing the most valuable type-strain genomes for metagenomic binning, comparative biology and taxonomic classification.</title>
        <authorList>
            <person name="Goeker M."/>
        </authorList>
    </citation>
    <scope>NUCLEOTIDE SEQUENCE [LARGE SCALE GENOMIC DNA]</scope>
    <source>
        <strain evidence="3 4">DSM 29487</strain>
    </source>
</reference>
<keyword evidence="4" id="KW-1185">Reference proteome</keyword>
<keyword evidence="1" id="KW-0472">Membrane</keyword>
<dbReference type="InterPro" id="IPR011856">
    <property type="entry name" value="tRNA_endonuc-like_dom_sf"/>
</dbReference>
<evidence type="ECO:0000259" key="2">
    <source>
        <dbReference type="Pfam" id="PF04471"/>
    </source>
</evidence>
<dbReference type="Pfam" id="PF04471">
    <property type="entry name" value="Mrr_cat"/>
    <property type="match status" value="1"/>
</dbReference>
<dbReference type="RefSeq" id="WP_066446374.1">
    <property type="nucleotide sequence ID" value="NZ_JANKBF010000003.1"/>
</dbReference>
<dbReference type="Proteomes" id="UP000295515">
    <property type="component" value="Unassembled WGS sequence"/>
</dbReference>
<proteinExistence type="predicted"/>
<dbReference type="InterPro" id="IPR007560">
    <property type="entry name" value="Restrct_endonuc_IV_Mrr"/>
</dbReference>